<name>A0A8S5V9Q9_9CAUD</name>
<feature type="compositionally biased region" description="Basic residues" evidence="1">
    <location>
        <begin position="479"/>
        <end position="491"/>
    </location>
</feature>
<accession>A0A8S5V9Q9</accession>
<feature type="region of interest" description="Disordered" evidence="1">
    <location>
        <begin position="288"/>
        <end position="325"/>
    </location>
</feature>
<feature type="compositionally biased region" description="Basic and acidic residues" evidence="1">
    <location>
        <begin position="288"/>
        <end position="309"/>
    </location>
</feature>
<feature type="compositionally biased region" description="Acidic residues" evidence="1">
    <location>
        <begin position="497"/>
        <end position="507"/>
    </location>
</feature>
<feature type="region of interest" description="Disordered" evidence="1">
    <location>
        <begin position="430"/>
        <end position="507"/>
    </location>
</feature>
<feature type="compositionally biased region" description="Polar residues" evidence="1">
    <location>
        <begin position="371"/>
        <end position="380"/>
    </location>
</feature>
<feature type="compositionally biased region" description="Polar residues" evidence="1">
    <location>
        <begin position="399"/>
        <end position="410"/>
    </location>
</feature>
<proteinExistence type="predicted"/>
<sequence length="507" mass="56901">MTQIERMPRPTGVTILAQQMNKAKSKKLRKTRKEKLISHIVNIYTMSGFRLNDRTLSIPQLAHLLNTKVETIQSCMLGTSHTLEAFKDPQRLQDTAAALANMSTLWAIQDRGTIQHQLEILLKSQGDKYSPFISGEISRVLSTLLQSNKQVAEIFRTFYASGSTININNNLTQNNQSQSLTVEEAYKIVQTSQPKEIQTDNIKQAKILDQPQLKLLEEKEHISLDILHKYDHIDNSISKRSEKRIQQIQDVDWIEDTIPELQKQLQETEDKTLRQRIQDKILTLQKAEERKSKGIKEEDTDFIPDHDTLESQSSETATKNKEIHQSESILFESNSKESNSIGMDLGLGSGIPYLDGVSESDNGYTDAVSDIQGSVGNPNPDSDRRVSNLSGSDSEDSSATNQGLGSQSGPQFLGMGKVSLRAHDSKWLQDLPGLKDLDPKPQTALNPNPVSGNKGPISISPKKKKKYQYGDTIQPLKAKDKKAQRHLKSLARRQVDVIEDDTLPNRE</sequence>
<evidence type="ECO:0000256" key="1">
    <source>
        <dbReference type="SAM" id="MobiDB-lite"/>
    </source>
</evidence>
<organism evidence="2">
    <name type="scientific">Ackermannviridae sp. ctUml7</name>
    <dbReference type="NCBI Taxonomy" id="2825753"/>
    <lineage>
        <taxon>Viruses</taxon>
        <taxon>Duplodnaviria</taxon>
        <taxon>Heunggongvirae</taxon>
        <taxon>Uroviricota</taxon>
        <taxon>Caudoviricetes</taxon>
        <taxon>Pantevenvirales</taxon>
        <taxon>Ackermannviridae</taxon>
    </lineage>
</organism>
<dbReference type="EMBL" id="BK016230">
    <property type="protein sequence ID" value="DAG03453.1"/>
    <property type="molecule type" value="Genomic_DNA"/>
</dbReference>
<reference evidence="2" key="1">
    <citation type="journal article" date="2021" name="Proc. Natl. Acad. Sci. U.S.A.">
        <title>A Catalog of Tens of Thousands of Viruses from Human Metagenomes Reveals Hidden Associations with Chronic Diseases.</title>
        <authorList>
            <person name="Tisza M.J."/>
            <person name="Buck C.B."/>
        </authorList>
    </citation>
    <scope>NUCLEOTIDE SEQUENCE</scope>
    <source>
        <strain evidence="2">CtUml7</strain>
    </source>
</reference>
<feature type="compositionally biased region" description="Basic and acidic residues" evidence="1">
    <location>
        <begin position="430"/>
        <end position="439"/>
    </location>
</feature>
<evidence type="ECO:0000313" key="2">
    <source>
        <dbReference type="EMBL" id="DAG03453.1"/>
    </source>
</evidence>
<protein>
    <submittedName>
        <fullName evidence="2">Uncharacterized protein</fullName>
    </submittedName>
</protein>
<feature type="region of interest" description="Disordered" evidence="1">
    <location>
        <begin position="362"/>
        <end position="417"/>
    </location>
</feature>